<feature type="compositionally biased region" description="Polar residues" evidence="1">
    <location>
        <begin position="284"/>
        <end position="293"/>
    </location>
</feature>
<dbReference type="SUPFAM" id="SSF56801">
    <property type="entry name" value="Acetyl-CoA synthetase-like"/>
    <property type="match status" value="1"/>
</dbReference>
<dbReference type="EMBL" id="MVBN01000001">
    <property type="protein sequence ID" value="OOK83748.1"/>
    <property type="molecule type" value="Genomic_DNA"/>
</dbReference>
<dbReference type="STRING" id="1768.B1T50_21575"/>
<feature type="compositionally biased region" description="Basic and acidic residues" evidence="1">
    <location>
        <begin position="321"/>
        <end position="334"/>
    </location>
</feature>
<dbReference type="Proteomes" id="UP000188532">
    <property type="component" value="Unassembled WGS sequence"/>
</dbReference>
<protein>
    <submittedName>
        <fullName evidence="3">AMP-binding enzyme family protein</fullName>
    </submittedName>
</protein>
<reference evidence="3 4" key="1">
    <citation type="submission" date="2017-02" db="EMBL/GenBank/DDBJ databases">
        <title>Complete genome sequences of Mycobacterium kansasii strains isolated from rhesus macaques.</title>
        <authorList>
            <person name="Panda A."/>
            <person name="Nagaraj S."/>
            <person name="Zhao X."/>
            <person name="Tettelin H."/>
            <person name="Detolla L.J."/>
        </authorList>
    </citation>
    <scope>NUCLEOTIDE SEQUENCE [LARGE SCALE GENOMIC DNA]</scope>
    <source>
        <strain evidence="3 4">11-3469</strain>
    </source>
</reference>
<evidence type="ECO:0000313" key="3">
    <source>
        <dbReference type="EMBL" id="OOK83748.1"/>
    </source>
</evidence>
<proteinExistence type="predicted"/>
<dbReference type="Pfam" id="PF00501">
    <property type="entry name" value="AMP-binding"/>
    <property type="match status" value="1"/>
</dbReference>
<dbReference type="InterPro" id="IPR020845">
    <property type="entry name" value="AMP-binding_CS"/>
</dbReference>
<dbReference type="Gene3D" id="3.40.50.12780">
    <property type="entry name" value="N-terminal domain of ligase-like"/>
    <property type="match status" value="1"/>
</dbReference>
<feature type="domain" description="AMP-dependent synthetase/ligase" evidence="2">
    <location>
        <begin position="12"/>
        <end position="248"/>
    </location>
</feature>
<organism evidence="3 4">
    <name type="scientific">Mycobacterium kansasii</name>
    <dbReference type="NCBI Taxonomy" id="1768"/>
    <lineage>
        <taxon>Bacteria</taxon>
        <taxon>Bacillati</taxon>
        <taxon>Actinomycetota</taxon>
        <taxon>Actinomycetes</taxon>
        <taxon>Mycobacteriales</taxon>
        <taxon>Mycobacteriaceae</taxon>
        <taxon>Mycobacterium</taxon>
    </lineage>
</organism>
<name>A0A1V3XXF4_MYCKA</name>
<dbReference type="PANTHER" id="PTHR43767">
    <property type="entry name" value="LONG-CHAIN-FATTY-ACID--COA LIGASE"/>
    <property type="match status" value="1"/>
</dbReference>
<dbReference type="AlphaFoldDB" id="A0A1V3XXF4"/>
<dbReference type="PROSITE" id="PS00455">
    <property type="entry name" value="AMP_BINDING"/>
    <property type="match status" value="1"/>
</dbReference>
<gene>
    <name evidence="3" type="ORF">BZL29_0513</name>
</gene>
<feature type="region of interest" description="Disordered" evidence="1">
    <location>
        <begin position="281"/>
        <end position="334"/>
    </location>
</feature>
<evidence type="ECO:0000259" key="2">
    <source>
        <dbReference type="Pfam" id="PF00501"/>
    </source>
</evidence>
<dbReference type="PANTHER" id="PTHR43767:SF12">
    <property type="entry name" value="AMP-DEPENDENT SYNTHETASE AND LIGASE"/>
    <property type="match status" value="1"/>
</dbReference>
<evidence type="ECO:0000313" key="4">
    <source>
        <dbReference type="Proteomes" id="UP000188532"/>
    </source>
</evidence>
<accession>A0A1V3XXF4</accession>
<dbReference type="InterPro" id="IPR000873">
    <property type="entry name" value="AMP-dep_synth/lig_dom"/>
</dbReference>
<dbReference type="InterPro" id="IPR050237">
    <property type="entry name" value="ATP-dep_AMP-bd_enzyme"/>
</dbReference>
<sequence>MGTLSDNLVASKNRHPQRIALRFDDLQFTFGEFDAAAARVATLLERAGVEPGDRVGVMLPNTPAFAIAFYGIMYRGAVAVPMNPLLKAREVSYYLSNSGAKALFAAPAFADEAIAGAAELGAQCWLVDDARLAMLIEDLPAQERPVSRGDDDVAIILHTSGTTGKPKGAMLTHASLGRNAEVSVRTLIQTGPDDVVMGCLPLFHVFGLTCGLNASVIAGATLTLIPRFDPRKALEVIERDAVTVFQGCRRCTPRCCAWPRRPNPRRRAACGSASPVARRCRSRFSPNSKQPSAARSRGLRTVRELPGGGLQSSAATAQGGFDRHTDRRRTAAGR</sequence>
<dbReference type="InterPro" id="IPR042099">
    <property type="entry name" value="ANL_N_sf"/>
</dbReference>
<evidence type="ECO:0000256" key="1">
    <source>
        <dbReference type="SAM" id="MobiDB-lite"/>
    </source>
</evidence>
<comment type="caution">
    <text evidence="3">The sequence shown here is derived from an EMBL/GenBank/DDBJ whole genome shotgun (WGS) entry which is preliminary data.</text>
</comment>